<gene>
    <name evidence="3" type="ORF">D8Y22_11280</name>
</gene>
<dbReference type="InterPro" id="IPR000873">
    <property type="entry name" value="AMP-dep_synth/lig_dom"/>
</dbReference>
<dbReference type="Proteomes" id="UP000318864">
    <property type="component" value="Unassembled WGS sequence"/>
</dbReference>
<evidence type="ECO:0000313" key="4">
    <source>
        <dbReference type="Proteomes" id="UP000318864"/>
    </source>
</evidence>
<dbReference type="PANTHER" id="PTHR43767:SF1">
    <property type="entry name" value="NONRIBOSOMAL PEPTIDE SYNTHASE PES1 (EUROFUNG)-RELATED"/>
    <property type="match status" value="1"/>
</dbReference>
<accession>A0A4S3TKM3</accession>
<dbReference type="InterPro" id="IPR045851">
    <property type="entry name" value="AMP-bd_C_sf"/>
</dbReference>
<dbReference type="Gene3D" id="3.30.300.30">
    <property type="match status" value="1"/>
</dbReference>
<feature type="domain" description="AMP-binding enzyme C-terminal" evidence="2">
    <location>
        <begin position="450"/>
        <end position="527"/>
    </location>
</feature>
<comment type="caution">
    <text evidence="3">The sequence shown here is derived from an EMBL/GenBank/DDBJ whole genome shotgun (WGS) entry which is preliminary data.</text>
</comment>
<dbReference type="InterPro" id="IPR042099">
    <property type="entry name" value="ANL_N_sf"/>
</dbReference>
<protein>
    <submittedName>
        <fullName evidence="3">Long-chain fatty acid--CoA ligase</fullName>
    </submittedName>
</protein>
<name>A0A4S3TKM3_9EURY</name>
<sequence>MLHGALPENMTTTLNVEIPVEDLHGHLSSSRRLTVGNVLRKAARAHGGETALVGEDAYTYSELNRRVNRLATALQSRGIDYGDRLAIVSENRTEYAEILYAGAKTGTLVATQNWRLEEAELRHCLGVADPDVVFISSEHDEKREWIANADIDPLVVSFGDGGAALTYEKLLTEGTTDEPVPETSVTPEDGLAVLYTSGTTGLPKGAVISHRAFLARGQVSPFPHNGPDYVAWCPLFHMISVEPLFGTAIDGGTYHVIDGFRLEEILARHRAAEAPRMQLLPSTIEPVIEYAEDHEWNVDDYESVRYVGAMPDLVAPDKIARVTELFSAKFINSFGSTETGSPPVTGNAIPAGVEVDDENLSKVESPMCDVKLVDEAWNEVDQGEVGEMAVRGPTLFSGYLDSAEANAGDFDDGWFRMGDMFVRNEDGTLDFVDRRTYLIKTGGENVYPAEVEQALMSHPAVSETIVVRVPDDRWGEVPKAYVATYDGATCSGPDLLDHLDGRIARYKHPHYVEFVQKADFPRSTTGKIVRPAVESWPTDDDRRVRDP</sequence>
<dbReference type="EMBL" id="RBZW01000027">
    <property type="protein sequence ID" value="THE64692.1"/>
    <property type="molecule type" value="Genomic_DNA"/>
</dbReference>
<evidence type="ECO:0000313" key="3">
    <source>
        <dbReference type="EMBL" id="THE64692.1"/>
    </source>
</evidence>
<dbReference type="Gene3D" id="3.40.50.12780">
    <property type="entry name" value="N-terminal domain of ligase-like"/>
    <property type="match status" value="1"/>
</dbReference>
<keyword evidence="3" id="KW-0436">Ligase</keyword>
<organism evidence="3 4">
    <name type="scientific">Salinadaptatus halalkaliphilus</name>
    <dbReference type="NCBI Taxonomy" id="2419781"/>
    <lineage>
        <taxon>Archaea</taxon>
        <taxon>Methanobacteriati</taxon>
        <taxon>Methanobacteriota</taxon>
        <taxon>Stenosarchaea group</taxon>
        <taxon>Halobacteria</taxon>
        <taxon>Halobacteriales</taxon>
        <taxon>Natrialbaceae</taxon>
        <taxon>Salinadaptatus</taxon>
    </lineage>
</organism>
<evidence type="ECO:0000259" key="2">
    <source>
        <dbReference type="Pfam" id="PF13193"/>
    </source>
</evidence>
<dbReference type="InterPro" id="IPR050237">
    <property type="entry name" value="ATP-dep_AMP-bd_enzyme"/>
</dbReference>
<dbReference type="PANTHER" id="PTHR43767">
    <property type="entry name" value="LONG-CHAIN-FATTY-ACID--COA LIGASE"/>
    <property type="match status" value="1"/>
</dbReference>
<dbReference type="PROSITE" id="PS00455">
    <property type="entry name" value="AMP_BINDING"/>
    <property type="match status" value="1"/>
</dbReference>
<dbReference type="Pfam" id="PF13193">
    <property type="entry name" value="AMP-binding_C"/>
    <property type="match status" value="1"/>
</dbReference>
<keyword evidence="4" id="KW-1185">Reference proteome</keyword>
<dbReference type="InterPro" id="IPR025110">
    <property type="entry name" value="AMP-bd_C"/>
</dbReference>
<reference evidence="3 4" key="1">
    <citation type="submission" date="2018-10" db="EMBL/GenBank/DDBJ databases">
        <title>Natronolimnobius sp. XQ-INN 246 isolated from Inner Mongolia Autonomous Region of China.</title>
        <authorList>
            <person name="Xue Q."/>
        </authorList>
    </citation>
    <scope>NUCLEOTIDE SEQUENCE [LARGE SCALE GENOMIC DNA]</scope>
    <source>
        <strain evidence="3 4">XQ-INN 246</strain>
    </source>
</reference>
<dbReference type="Pfam" id="PF00501">
    <property type="entry name" value="AMP-binding"/>
    <property type="match status" value="1"/>
</dbReference>
<dbReference type="SUPFAM" id="SSF56801">
    <property type="entry name" value="Acetyl-CoA synthetase-like"/>
    <property type="match status" value="1"/>
</dbReference>
<feature type="domain" description="AMP-dependent synthetase/ligase" evidence="1">
    <location>
        <begin position="40"/>
        <end position="400"/>
    </location>
</feature>
<dbReference type="InterPro" id="IPR020845">
    <property type="entry name" value="AMP-binding_CS"/>
</dbReference>
<dbReference type="AlphaFoldDB" id="A0A4S3TKM3"/>
<evidence type="ECO:0000259" key="1">
    <source>
        <dbReference type="Pfam" id="PF00501"/>
    </source>
</evidence>
<proteinExistence type="predicted"/>
<dbReference type="GO" id="GO:0016878">
    <property type="term" value="F:acid-thiol ligase activity"/>
    <property type="evidence" value="ECO:0007669"/>
    <property type="project" value="UniProtKB-ARBA"/>
</dbReference>